<comment type="caution">
    <text evidence="4">The sequence shown here is derived from an EMBL/GenBank/DDBJ whole genome shotgun (WGS) entry which is preliminary data.</text>
</comment>
<reference evidence="4" key="1">
    <citation type="submission" date="2020-01" db="EMBL/GenBank/DDBJ databases">
        <title>Whole-genome analyses of novel actinobacteria.</title>
        <authorList>
            <person name="Sahin N."/>
        </authorList>
    </citation>
    <scope>NUCLEOTIDE SEQUENCE</scope>
    <source>
        <strain evidence="4">YC537</strain>
    </source>
</reference>
<dbReference type="PROSITE" id="PS50005">
    <property type="entry name" value="TPR"/>
    <property type="match status" value="1"/>
</dbReference>
<organism evidence="4 5">
    <name type="scientific">Streptomyces boluensis</name>
    <dbReference type="NCBI Taxonomy" id="1775135"/>
    <lineage>
        <taxon>Bacteria</taxon>
        <taxon>Bacillati</taxon>
        <taxon>Actinomycetota</taxon>
        <taxon>Actinomycetes</taxon>
        <taxon>Kitasatosporales</taxon>
        <taxon>Streptomycetaceae</taxon>
        <taxon>Streptomyces</taxon>
    </lineage>
</organism>
<dbReference type="InterPro" id="IPR019734">
    <property type="entry name" value="TPR_rpt"/>
</dbReference>
<dbReference type="SUPFAM" id="SSF48452">
    <property type="entry name" value="TPR-like"/>
    <property type="match status" value="2"/>
</dbReference>
<dbReference type="InterPro" id="IPR011990">
    <property type="entry name" value="TPR-like_helical_dom_sf"/>
</dbReference>
<dbReference type="PROSITE" id="PS51257">
    <property type="entry name" value="PROKAR_LIPOPROTEIN"/>
    <property type="match status" value="1"/>
</dbReference>
<dbReference type="Proteomes" id="UP000598297">
    <property type="component" value="Unassembled WGS sequence"/>
</dbReference>
<keyword evidence="1" id="KW-0677">Repeat</keyword>
<dbReference type="PANTHER" id="PTHR45586">
    <property type="entry name" value="TPR REPEAT-CONTAINING PROTEIN PA4667"/>
    <property type="match status" value="1"/>
</dbReference>
<dbReference type="PANTHER" id="PTHR45586:SF14">
    <property type="entry name" value="TETRATRICOPEPTIDE TPR_2 REPEAT PROTEIN"/>
    <property type="match status" value="1"/>
</dbReference>
<evidence type="ECO:0000256" key="3">
    <source>
        <dbReference type="PROSITE-ProRule" id="PRU00339"/>
    </source>
</evidence>
<dbReference type="InterPro" id="IPR051012">
    <property type="entry name" value="CellSynth/LPSAsmb/PSIAsmb"/>
</dbReference>
<dbReference type="OrthoDB" id="5477158at2"/>
<protein>
    <submittedName>
        <fullName evidence="4">Tetratricopeptide repeat protein</fullName>
    </submittedName>
</protein>
<keyword evidence="2 3" id="KW-0802">TPR repeat</keyword>
<keyword evidence="5" id="KW-1185">Reference proteome</keyword>
<evidence type="ECO:0000313" key="5">
    <source>
        <dbReference type="Proteomes" id="UP000598297"/>
    </source>
</evidence>
<gene>
    <name evidence="4" type="ORF">GUY60_11070</name>
</gene>
<evidence type="ECO:0000313" key="4">
    <source>
        <dbReference type="EMBL" id="NBE51954.1"/>
    </source>
</evidence>
<evidence type="ECO:0000256" key="2">
    <source>
        <dbReference type="ARBA" id="ARBA00022803"/>
    </source>
</evidence>
<dbReference type="SMART" id="SM00028">
    <property type="entry name" value="TPR"/>
    <property type="match status" value="6"/>
</dbReference>
<sequence length="440" mass="47007">MRRVGAVVGATLVVAGCVAGLLSLGPDVRSDGAAPRPGAPAAAGAPGAAESEVTAARKHARQYPGEPVVWARLADAEIETARTTLDAGRLDAADRALRRSLELDEGNYAAVTGRGKLANARHEFEQGRTYGLRSTRLAPDRPDGYAVLADAEIQLGNYPAARKAVQRMLDIDPGSAAYTRAAYDLETHGRTEDAAIALRRAAQSAGTPQETAFAEDRLGELAWSSGQLAGAQRHFSRALAAVPDHPYALAGLARWHGAHGRTKAALDHYDRLIQRTPVPQFLLEAVELGESDRHAGAATKAEVRGWRAALDAQVRMLRAAGGPVDPHLALYAADHGDPEVAVRLMREEWKHTRGVIAADAYAWALHRAGRDAEAVGYARKAAATGMRSALFRYHRGAIEKALGLPEADRHLREALALNRHFSPVHAPRATRMLAKGSESS</sequence>
<feature type="repeat" description="TPR" evidence="3">
    <location>
        <begin position="142"/>
        <end position="175"/>
    </location>
</feature>
<accession>A0A964XK31</accession>
<dbReference type="Gene3D" id="1.25.40.10">
    <property type="entry name" value="Tetratricopeptide repeat domain"/>
    <property type="match status" value="2"/>
</dbReference>
<evidence type="ECO:0000256" key="1">
    <source>
        <dbReference type="ARBA" id="ARBA00022737"/>
    </source>
</evidence>
<dbReference type="EMBL" id="JAAAHS010000061">
    <property type="protein sequence ID" value="NBE51954.1"/>
    <property type="molecule type" value="Genomic_DNA"/>
</dbReference>
<proteinExistence type="predicted"/>
<dbReference type="AlphaFoldDB" id="A0A964XK31"/>
<name>A0A964XK31_9ACTN</name>
<dbReference type="Pfam" id="PF13432">
    <property type="entry name" value="TPR_16"/>
    <property type="match status" value="2"/>
</dbReference>